<evidence type="ECO:0000256" key="3">
    <source>
        <dbReference type="ARBA" id="ARBA00009105"/>
    </source>
</evidence>
<sequence>MFQNLLKAHDEMYANTFASTTERKSNAVQWRPFTDLQELEQYECVQFHHTADCSPTGASIRTLNCSAPIKGSASGYCEIQHRITGEKRFVLNRRCGATRTKVEIPCHEFRNVLGHALQAKAFKPNPPATAATGQKLLQDENPTLTLPSSTFDRGIAIVISPRSIQSVYASIKWLRHVGCTLPVELWYRADEFTFINMMEGKTIATDPIIADLIKTHDVFLRQIDPKAQAESWFTKIYAVSYSAFKQLLLLDADNFAVSDPTSLFESDVFATTGAIFWPDYWLPDRTLFFMNDHSLVWEMLNVKNVYMFEQESGQVLIDRERHAKAVSTLSYFGLRRPRLLVDLGFAWGDKDLFRFAWMTTNSSFHFIAGPPGSAGILLREKKLFCGQSIVQHDPDGNIIFLHRNNQKLVADNMHSVWTHIQEYNTADLSRFHVRINDGAKDFSKWGISQCFGKYSDYERDYSMTAVENLPFADIEATLFDYVKKSSVLEAR</sequence>
<evidence type="ECO:0000256" key="9">
    <source>
        <dbReference type="ARBA" id="ARBA00023136"/>
    </source>
</evidence>
<keyword evidence="12" id="KW-1185">Reference proteome</keyword>
<evidence type="ECO:0000256" key="4">
    <source>
        <dbReference type="ARBA" id="ARBA00022679"/>
    </source>
</evidence>
<dbReference type="GO" id="GO:0000026">
    <property type="term" value="F:alpha-1,2-mannosyltransferase activity"/>
    <property type="evidence" value="ECO:0007669"/>
    <property type="project" value="TreeGrafter"/>
</dbReference>
<evidence type="ECO:0000256" key="5">
    <source>
        <dbReference type="ARBA" id="ARBA00022692"/>
    </source>
</evidence>
<evidence type="ECO:0000256" key="1">
    <source>
        <dbReference type="ARBA" id="ARBA00004394"/>
    </source>
</evidence>
<comment type="caution">
    <text evidence="11">The sequence shown here is derived from an EMBL/GenBank/DDBJ whole genome shotgun (WGS) entry which is preliminary data.</text>
</comment>
<evidence type="ECO:0000256" key="2">
    <source>
        <dbReference type="ARBA" id="ARBA00004606"/>
    </source>
</evidence>
<dbReference type="Pfam" id="PF11051">
    <property type="entry name" value="Mannosyl_trans3"/>
    <property type="match status" value="2"/>
</dbReference>
<keyword evidence="6" id="KW-0735">Signal-anchor</keyword>
<dbReference type="OrthoDB" id="430354at2759"/>
<evidence type="ECO:0000313" key="12">
    <source>
        <dbReference type="Proteomes" id="UP000053237"/>
    </source>
</evidence>
<organism evidence="11 12">
    <name type="scientific">Albugo candida</name>
    <dbReference type="NCBI Taxonomy" id="65357"/>
    <lineage>
        <taxon>Eukaryota</taxon>
        <taxon>Sar</taxon>
        <taxon>Stramenopiles</taxon>
        <taxon>Oomycota</taxon>
        <taxon>Peronosporomycetes</taxon>
        <taxon>Albuginales</taxon>
        <taxon>Albuginaceae</taxon>
        <taxon>Albugo</taxon>
    </lineage>
</organism>
<dbReference type="PANTHER" id="PTHR31646:SF1">
    <property type="entry name" value="ALPHA-1,2-MANNOSYLTRANSFERASE MNN2"/>
    <property type="match status" value="1"/>
</dbReference>
<proteinExistence type="inferred from homology"/>
<evidence type="ECO:0000313" key="11">
    <source>
        <dbReference type="EMBL" id="CCI43492.1"/>
    </source>
</evidence>
<name>A0A024GAZ2_9STRA</name>
<evidence type="ECO:0000256" key="7">
    <source>
        <dbReference type="ARBA" id="ARBA00022989"/>
    </source>
</evidence>
<dbReference type="GO" id="GO:0046354">
    <property type="term" value="P:mannan biosynthetic process"/>
    <property type="evidence" value="ECO:0007669"/>
    <property type="project" value="TreeGrafter"/>
</dbReference>
<protein>
    <submittedName>
        <fullName evidence="11">Uncharacterized protein</fullName>
    </submittedName>
</protein>
<dbReference type="Proteomes" id="UP000053237">
    <property type="component" value="Unassembled WGS sequence"/>
</dbReference>
<keyword evidence="4" id="KW-0808">Transferase</keyword>
<keyword evidence="9" id="KW-0472">Membrane</keyword>
<dbReference type="EMBL" id="CAIX01000050">
    <property type="protein sequence ID" value="CCI43492.1"/>
    <property type="molecule type" value="Genomic_DNA"/>
</dbReference>
<dbReference type="GO" id="GO:0000139">
    <property type="term" value="C:Golgi membrane"/>
    <property type="evidence" value="ECO:0007669"/>
    <property type="project" value="UniProtKB-SubCell"/>
</dbReference>
<dbReference type="InterPro" id="IPR022751">
    <property type="entry name" value="Alpha_mannosyltransferase"/>
</dbReference>
<dbReference type="STRING" id="65357.A0A024GAZ2"/>
<dbReference type="SUPFAM" id="SSF53448">
    <property type="entry name" value="Nucleotide-diphospho-sugar transferases"/>
    <property type="match status" value="1"/>
</dbReference>
<comment type="subcellular location">
    <subcellularLocation>
        <location evidence="10">Endomembrane system</location>
        <topology evidence="10">Single-pass membrane protein</topology>
    </subcellularLocation>
    <subcellularLocation>
        <location evidence="1">Golgi apparatus membrane</location>
    </subcellularLocation>
    <subcellularLocation>
        <location evidence="2">Membrane</location>
        <topology evidence="2">Single-pass type II membrane protein</topology>
    </subcellularLocation>
</comment>
<keyword evidence="7" id="KW-1133">Transmembrane helix</keyword>
<reference evidence="11 12" key="1">
    <citation type="submission" date="2012-05" db="EMBL/GenBank/DDBJ databases">
        <title>Recombination and specialization in a pathogen metapopulation.</title>
        <authorList>
            <person name="Gardiner A."/>
            <person name="Kemen E."/>
            <person name="Schultz-Larsen T."/>
            <person name="MacLean D."/>
            <person name="Van Oosterhout C."/>
            <person name="Jones J.D.G."/>
        </authorList>
    </citation>
    <scope>NUCLEOTIDE SEQUENCE [LARGE SCALE GENOMIC DNA]</scope>
    <source>
        <strain evidence="11 12">Ac Nc2</strain>
    </source>
</reference>
<dbReference type="PANTHER" id="PTHR31646">
    <property type="entry name" value="ALPHA-1,2-MANNOSYLTRANSFERASE MNN2"/>
    <property type="match status" value="1"/>
</dbReference>
<evidence type="ECO:0000256" key="8">
    <source>
        <dbReference type="ARBA" id="ARBA00023034"/>
    </source>
</evidence>
<keyword evidence="5" id="KW-0812">Transmembrane</keyword>
<gene>
    <name evidence="11" type="ORF">BN9_042760</name>
</gene>
<dbReference type="AlphaFoldDB" id="A0A024GAZ2"/>
<keyword evidence="8" id="KW-0333">Golgi apparatus</keyword>
<comment type="similarity">
    <text evidence="3">Belongs to the MNN1/MNT family.</text>
</comment>
<accession>A0A024GAZ2</accession>
<dbReference type="InParanoid" id="A0A024GAZ2"/>
<evidence type="ECO:0000256" key="10">
    <source>
        <dbReference type="ARBA" id="ARBA00037847"/>
    </source>
</evidence>
<evidence type="ECO:0000256" key="6">
    <source>
        <dbReference type="ARBA" id="ARBA00022968"/>
    </source>
</evidence>
<dbReference type="InterPro" id="IPR029044">
    <property type="entry name" value="Nucleotide-diphossugar_trans"/>
</dbReference>
<dbReference type="Gene3D" id="3.90.550.10">
    <property type="entry name" value="Spore Coat Polysaccharide Biosynthesis Protein SpsA, Chain A"/>
    <property type="match status" value="1"/>
</dbReference>